<reference evidence="3" key="1">
    <citation type="journal article" date="2019" name="Int. J. Syst. Evol. Microbiol.">
        <title>The Global Catalogue of Microorganisms (GCM) 10K type strain sequencing project: providing services to taxonomists for standard genome sequencing and annotation.</title>
        <authorList>
            <consortium name="The Broad Institute Genomics Platform"/>
            <consortium name="The Broad Institute Genome Sequencing Center for Infectious Disease"/>
            <person name="Wu L."/>
            <person name="Ma J."/>
        </authorList>
    </citation>
    <scope>NUCLEOTIDE SEQUENCE [LARGE SCALE GENOMIC DNA]</scope>
    <source>
        <strain evidence="3">JCM 4737</strain>
    </source>
</reference>
<feature type="compositionally biased region" description="Low complexity" evidence="1">
    <location>
        <begin position="1"/>
        <end position="11"/>
    </location>
</feature>
<proteinExistence type="predicted"/>
<dbReference type="SUPFAM" id="SSF56235">
    <property type="entry name" value="N-terminal nucleophile aminohydrolases (Ntn hydrolases)"/>
    <property type="match status" value="1"/>
</dbReference>
<evidence type="ECO:0000256" key="1">
    <source>
        <dbReference type="SAM" id="MobiDB-lite"/>
    </source>
</evidence>
<name>A0ABQ3DJ02_9ACTN</name>
<accession>A0ABQ3DJ02</accession>
<dbReference type="SUPFAM" id="SSF52402">
    <property type="entry name" value="Adenine nucleotide alpha hydrolases-like"/>
    <property type="match status" value="1"/>
</dbReference>
<sequence>MRATTGSGARPPAGPPAPLGFARATRTGVDCAGPAGWTDPPGVRAGRPAPDVFELSRDSPGDRPVYYRVGPGRVEWGEDLRAFQEGGSHRPPRTGQLLALVHGTVPSPDATLLPDVRRLAVGTVVRVDAAGVTVTRQRPELAEPGTGPAEAVGRALDGLKGEYAIAYSGGLASAFVAVSALAAGHRPVLLHADFGGARGGGSPAVPSPVPGLEIRHVPVDPARLFAHEPVSGREPVPPLPDTEVPRRLMERLSESCGLPVVSGGLLKDLTSARLPEAGTGYRGWRLLGCEPFHVTDTLRGLAEARELLGGNTVLPPGPYDRESADGRWPGRPGAPGWTGATPLPGLTEEGEEALAASRRGMLALWKGHLDFLDPVSGRVVAGLEERGTGGAVLPALDPQVIAAVAALRPTKLGRIRRGVFHNHLPLERALRGRRMHGLCRAPAGHWLRRGALAHLHRERVRLHAWLERERALADLGVLDVDRVLAVLRDGRELADHALPVLRLVWVCQWLRGTR</sequence>
<dbReference type="Proteomes" id="UP000599437">
    <property type="component" value="Unassembled WGS sequence"/>
</dbReference>
<feature type="region of interest" description="Disordered" evidence="1">
    <location>
        <begin position="1"/>
        <end position="59"/>
    </location>
</feature>
<evidence type="ECO:0000313" key="2">
    <source>
        <dbReference type="EMBL" id="GHB00139.1"/>
    </source>
</evidence>
<keyword evidence="3" id="KW-1185">Reference proteome</keyword>
<protein>
    <recommendedName>
        <fullName evidence="4">Asparagine synthase</fullName>
    </recommendedName>
</protein>
<gene>
    <name evidence="2" type="ORF">GCM10010346_23730</name>
</gene>
<comment type="caution">
    <text evidence="2">The sequence shown here is derived from an EMBL/GenBank/DDBJ whole genome shotgun (WGS) entry which is preliminary data.</text>
</comment>
<dbReference type="RefSeq" id="WP_189715116.1">
    <property type="nucleotide sequence ID" value="NZ_BMVO01000005.1"/>
</dbReference>
<organism evidence="2 3">
    <name type="scientific">Streptomyces chryseus</name>
    <dbReference type="NCBI Taxonomy" id="68186"/>
    <lineage>
        <taxon>Bacteria</taxon>
        <taxon>Bacillati</taxon>
        <taxon>Actinomycetota</taxon>
        <taxon>Actinomycetes</taxon>
        <taxon>Kitasatosporales</taxon>
        <taxon>Streptomycetaceae</taxon>
        <taxon>Streptomyces</taxon>
    </lineage>
</organism>
<evidence type="ECO:0000313" key="3">
    <source>
        <dbReference type="Proteomes" id="UP000599437"/>
    </source>
</evidence>
<evidence type="ECO:0008006" key="4">
    <source>
        <dbReference type="Google" id="ProtNLM"/>
    </source>
</evidence>
<dbReference type="EMBL" id="BMVO01000005">
    <property type="protein sequence ID" value="GHB00139.1"/>
    <property type="molecule type" value="Genomic_DNA"/>
</dbReference>
<dbReference type="InterPro" id="IPR029055">
    <property type="entry name" value="Ntn_hydrolases_N"/>
</dbReference>